<keyword evidence="4" id="KW-1185">Reference proteome</keyword>
<feature type="domain" description="CAAX prenyl protease 2/Lysostaphin resistance protein A-like" evidence="2">
    <location>
        <begin position="126"/>
        <end position="221"/>
    </location>
</feature>
<feature type="transmembrane region" description="Helical" evidence="1">
    <location>
        <begin position="158"/>
        <end position="175"/>
    </location>
</feature>
<feature type="transmembrane region" description="Helical" evidence="1">
    <location>
        <begin position="46"/>
        <end position="68"/>
    </location>
</feature>
<feature type="transmembrane region" description="Helical" evidence="1">
    <location>
        <begin position="208"/>
        <end position="225"/>
    </location>
</feature>
<accession>A0A0S6VW69</accession>
<keyword evidence="1" id="KW-1133">Transmembrane helix</keyword>
<proteinExistence type="predicted"/>
<gene>
    <name evidence="3" type="ORF">U14_01285</name>
</gene>
<dbReference type="Proteomes" id="UP000030700">
    <property type="component" value="Unassembled WGS sequence"/>
</dbReference>
<organism evidence="3">
    <name type="scientific">Candidatus Moduliflexus flocculans</name>
    <dbReference type="NCBI Taxonomy" id="1499966"/>
    <lineage>
        <taxon>Bacteria</taxon>
        <taxon>Candidatus Moduliflexota</taxon>
        <taxon>Candidatus Moduliflexia</taxon>
        <taxon>Candidatus Moduliflexales</taxon>
        <taxon>Candidatus Moduliflexaceae</taxon>
    </lineage>
</organism>
<sequence>MKIITQQERSAPQNRFSLGVYALLFFITWTLFVFFVSPWLKIHGVVAKNLVAPMMKVVIWTIPALLYLRYRDHVEPLAYLKMKGQLVNGALYGVGFSLLAIGIIVAKEYLLKRTLQFNVNFALDSWIGGVLLVGFTEELLFRGFFLQKISETTTFWRANLIATTLFLFSHFPGWLESHSFIAHLVSGGSYIFFFALIQGFVLKKSNSLWACIIIHAINNLMVFGFR</sequence>
<feature type="transmembrane region" description="Helical" evidence="1">
    <location>
        <begin position="20"/>
        <end position="40"/>
    </location>
</feature>
<protein>
    <submittedName>
        <fullName evidence="3">Abortive infection protein</fullName>
    </submittedName>
</protein>
<evidence type="ECO:0000313" key="3">
    <source>
        <dbReference type="EMBL" id="GAK50060.1"/>
    </source>
</evidence>
<evidence type="ECO:0000259" key="2">
    <source>
        <dbReference type="Pfam" id="PF02517"/>
    </source>
</evidence>
<dbReference type="HOGENOM" id="CLU_082387_1_0_0"/>
<keyword evidence="1" id="KW-0812">Transmembrane</keyword>
<dbReference type="InterPro" id="IPR003675">
    <property type="entry name" value="Rce1/LyrA-like_dom"/>
</dbReference>
<evidence type="ECO:0000256" key="1">
    <source>
        <dbReference type="SAM" id="Phobius"/>
    </source>
</evidence>
<dbReference type="EMBL" id="DF820455">
    <property type="protein sequence ID" value="GAK50060.1"/>
    <property type="molecule type" value="Genomic_DNA"/>
</dbReference>
<feature type="transmembrane region" description="Helical" evidence="1">
    <location>
        <begin position="89"/>
        <end position="106"/>
    </location>
</feature>
<dbReference type="AlphaFoldDB" id="A0A0S6VW69"/>
<keyword evidence="1" id="KW-0472">Membrane</keyword>
<dbReference type="GO" id="GO:0004175">
    <property type="term" value="F:endopeptidase activity"/>
    <property type="evidence" value="ECO:0007669"/>
    <property type="project" value="UniProtKB-ARBA"/>
</dbReference>
<feature type="transmembrane region" description="Helical" evidence="1">
    <location>
        <begin position="181"/>
        <end position="201"/>
    </location>
</feature>
<name>A0A0S6VW69_9BACT</name>
<dbReference type="GO" id="GO:0080120">
    <property type="term" value="P:CAAX-box protein maturation"/>
    <property type="evidence" value="ECO:0007669"/>
    <property type="project" value="UniProtKB-ARBA"/>
</dbReference>
<evidence type="ECO:0000313" key="4">
    <source>
        <dbReference type="Proteomes" id="UP000030700"/>
    </source>
</evidence>
<feature type="transmembrane region" description="Helical" evidence="1">
    <location>
        <begin position="126"/>
        <end position="146"/>
    </location>
</feature>
<dbReference type="STRING" id="1499966.U14_01285"/>
<reference evidence="3" key="1">
    <citation type="journal article" date="2015" name="PeerJ">
        <title>First genomic representation of candidate bacterial phylum KSB3 points to enhanced environmental sensing as a trigger of wastewater bulking.</title>
        <authorList>
            <person name="Sekiguchi Y."/>
            <person name="Ohashi A."/>
            <person name="Parks D.H."/>
            <person name="Yamauchi T."/>
            <person name="Tyson G.W."/>
            <person name="Hugenholtz P."/>
        </authorList>
    </citation>
    <scope>NUCLEOTIDE SEQUENCE [LARGE SCALE GENOMIC DNA]</scope>
</reference>
<dbReference type="Pfam" id="PF02517">
    <property type="entry name" value="Rce1-like"/>
    <property type="match status" value="1"/>
</dbReference>